<dbReference type="PANTHER" id="PTHR14514">
    <property type="entry name" value="PKA ANCHORING PROTEIN"/>
    <property type="match status" value="1"/>
</dbReference>
<feature type="compositionally biased region" description="Basic and acidic residues" evidence="6">
    <location>
        <begin position="1620"/>
        <end position="1631"/>
    </location>
</feature>
<keyword evidence="8" id="KW-1185">Reference proteome</keyword>
<keyword evidence="3" id="KW-0677">Repeat</keyword>
<comment type="caution">
    <text evidence="7">The sequence shown here is derived from an EMBL/GenBank/DDBJ whole genome shotgun (WGS) entry which is preliminary data.</text>
</comment>
<feature type="compositionally biased region" description="Polar residues" evidence="6">
    <location>
        <begin position="1507"/>
        <end position="1531"/>
    </location>
</feature>
<feature type="compositionally biased region" description="Polar residues" evidence="6">
    <location>
        <begin position="1130"/>
        <end position="1139"/>
    </location>
</feature>
<feature type="region of interest" description="Disordered" evidence="6">
    <location>
        <begin position="2128"/>
        <end position="2150"/>
    </location>
</feature>
<feature type="compositionally biased region" description="Basic and acidic residues" evidence="6">
    <location>
        <begin position="1293"/>
        <end position="1305"/>
    </location>
</feature>
<feature type="compositionally biased region" description="Polar residues" evidence="6">
    <location>
        <begin position="684"/>
        <end position="695"/>
    </location>
</feature>
<feature type="region of interest" description="Disordered" evidence="6">
    <location>
        <begin position="4300"/>
        <end position="4378"/>
    </location>
</feature>
<dbReference type="STRING" id="8167.A0A484CC74"/>
<dbReference type="EMBL" id="SCKG01000020">
    <property type="protein sequence ID" value="TDG99284.1"/>
    <property type="molecule type" value="Genomic_DNA"/>
</dbReference>
<feature type="coiled-coil region" evidence="5">
    <location>
        <begin position="3155"/>
        <end position="3182"/>
    </location>
</feature>
<proteinExistence type="predicted"/>
<feature type="compositionally biased region" description="Basic and acidic residues" evidence="6">
    <location>
        <begin position="1231"/>
        <end position="1241"/>
    </location>
</feature>
<dbReference type="Gene3D" id="1.20.58.60">
    <property type="match status" value="1"/>
</dbReference>
<feature type="coiled-coil region" evidence="5">
    <location>
        <begin position="3601"/>
        <end position="3628"/>
    </location>
</feature>
<feature type="region of interest" description="Disordered" evidence="6">
    <location>
        <begin position="1596"/>
        <end position="1737"/>
    </location>
</feature>
<feature type="compositionally biased region" description="Polar residues" evidence="6">
    <location>
        <begin position="2128"/>
        <end position="2147"/>
    </location>
</feature>
<evidence type="ECO:0000256" key="5">
    <source>
        <dbReference type="SAM" id="Coils"/>
    </source>
</evidence>
<dbReference type="Proteomes" id="UP000295070">
    <property type="component" value="Chromosome 20"/>
</dbReference>
<feature type="compositionally biased region" description="Low complexity" evidence="6">
    <location>
        <begin position="896"/>
        <end position="910"/>
    </location>
</feature>
<keyword evidence="5" id="KW-0175">Coiled coil</keyword>
<feature type="compositionally biased region" description="Polar residues" evidence="6">
    <location>
        <begin position="1306"/>
        <end position="1317"/>
    </location>
</feature>
<feature type="region of interest" description="Disordered" evidence="6">
    <location>
        <begin position="1859"/>
        <end position="1879"/>
    </location>
</feature>
<feature type="region of interest" description="Disordered" evidence="6">
    <location>
        <begin position="607"/>
        <end position="631"/>
    </location>
</feature>
<feature type="region of interest" description="Disordered" evidence="6">
    <location>
        <begin position="4182"/>
        <end position="4218"/>
    </location>
</feature>
<feature type="region of interest" description="Disordered" evidence="6">
    <location>
        <begin position="745"/>
        <end position="772"/>
    </location>
</feature>
<comment type="subcellular location">
    <subcellularLocation>
        <location evidence="1">Endomembrane system</location>
    </subcellularLocation>
</comment>
<feature type="coiled-coil region" evidence="5">
    <location>
        <begin position="312"/>
        <end position="346"/>
    </location>
</feature>
<sequence>MTELRRQSQILSNLEENTRREVQQTVKDLEEQWRTVLQTAENSLEKADVHYLLSRELEAFHTKAGITQTWVKKLQQQAESKGSGTQGSHAQLEDRLNTAQGILSSKTNGEAQVMELKRRAQSLCEHKDLQGDKKVEVEQTVKDTEQQWVTVLQVAEETQKQLKGVVERLESCDYQRGLIEERLSELQKQTSSLPRVFPWPGLGERRQAVEQARIMLDQSTALAPVLSDLRTQAAELFEITQERSWSELTWAAKQESIPALLKGLTDAVAQLEQGILAERHCTQLVEQHEAAQDWLREHVKGLGAPPADRQGLHSAVNTLKALLQTVDREQREMKELDSARDSLLSLCTPGGRDALTLEISHLHELCATSEQEVRKRLVACETRLEELDGQLARRAKGLKERSAALQWELRSLDQALSYSQPQNNIPQLQQHWHSLQKCEKSLADLGVKVQDLQQEVKATPATDELPTEIMTLVKSLCQQHDSLKSRLSEHQGTCSTNTARCLMDCLHALQEWNHSKPSESISCVQVTLEEGKKLQASLREALSHQQFLTDCLIPVLIGKLEREGLETLQEADTHKASLSSSLKELDGKSIQKLPGVLYGNLEETKTSVVAPPRKSKRSPEKKHQLKLQKNIPLKEKSTSIEDTLSVSAELQIEDKTLKPTVTAVMKDERQMAGVEQSRIEPTKQKSQSPTYTSEPFKVQCNNTSQEAAFKSLKLDTTSEPVGAKQIKPAFEEPVLIQKVIEPNASGVSENTTPVPSRRKSKALATDTEPAQTKVEPEMVKTIITQGSPRNTAGTAAVEETKHIATIILDETTKTKKKPGSQISLLRSKEQTNAAAVVEKETVVIPTRRKSKSLEVSADPEPVADNERTTCVVQESEKSTSQFVSGLAETAVFEKSTVLPPKPKSTTLPLKQADQQPAQMTGELESQRSALSFREEKSKSTELTTTSQQVVTHNKTTDVKPKDNMKETAGLTSSSTPQMTTETIETTVGKEKTLSPIKSRPKGQNLSPEHATKEGTEIKQEPGSQKLSLRSGELIETVVVGETKGIATIILDVSEPLTSVPVPTDVTTTLALKQADQQPAQMTEEPESQRSALSLREQTESVVMEVTKLIPTRRKSKSTELTTTKHEPGSQKPSLSSGELTETVVVEETEVIPTRRKSKGLEVSTVPEPVSPLGILTGMEPKELKQESENDPATLDFIQRQAKTAVVEQSKLLPPKRKSKSTEPPLKLVDTQAHKTRIEPEGHQYSLSSNDPNRSVVIEETKLLPNSRKSKSGDYSTSSETVATLVRLPAVEPEQNKKELDGKKSSTPDVVTEPTESTVVKIGELSPTKIKSKGLKLSPDLSPTELTKTKEEPDNQKQSSSQEVVTTTEITVVDKGELLSTKGKSKSLKPSQELATTKLTKTKEEPHSQKPSSTPEVVKAPTEITEITVVVKGKHSPTKEKTKGLILSQELATTVLTKSKEEPVCQKPSSAPEAITAATEITVVEKGKLSPTKRKSKGLKHSPELATTEVTQTNKESDSQKPSSTPEVVTATTELSVVEKGKLSPTKIMSKGLKLSSELATTELMDAKKESDSQTSSVYSREQTEAAVLEEFTIPARRKPKSLDVSTAVEPVSAFDGSIDLESKETKEEPESGKASAGQLVTVATETAVLTKRKSKGLNLSPERSPTELTKTKEEPHSQKPSSTPEVVKAPTEITVVEKGKLSPTKRKSKCLKLSSELSATEQPKTKEEPDSQTSLMYSCPAVEPVSALGGSIDLESKEAKKEPESGKASAGQVVTGAIEISVVKDGMLSPTQRKSKGLKHYPELATTELTKTNKEPFSIQEVVTETTEMTFVEKGKLSPTKKMLEGMKLSSELATTELMSVKKESDSQTSSMSSREQTEAAVSEEFIILARRKVGPEVQILQLDIPTSPEDENTSVTGAKRIRPVQTSLQREGVAESKDMTAAVKMTTIEVQESGTECQDNVVQTGQPSPACEALPPDEAGTEFVEISISERHMVKPSQTKTQSGLFITMQEKPKVVKKHGVQEQHPTLSTRGMDSVPKSLDEKSVTMEKIHMGPEVRILQLDIPTSLEKDKNTSVTRAKEPRVDSVQTRVQSERVPENKDITTAYVKPAEAVEMTKIKVKESSTKFQDNMAQRDSAQPTPPGSESLQQHETEREFIQISVYEQDIVKPSQTDTKMELLKPAQDWPTEVKGHVVQEEHPEVLTHGMHDVTKSLDEKFMMKKIHMGSEVHILQLDTTSMEKDENTSVTRVKEPRIDVGQTRVQCERAPENKDKTTPDVKQKKAAVKTRLEVQQITTEGQGNVAQSDSNQPPSVCARQLSDAETTFEEISISEQDTVNPSQTVMKLELMNTTEKRPQKVKDHDVQEVNAKVSTKDVHDAPQSLDEKSVRIDNIHKGAEVHILQPGTPVTIKEHEIATVAIAKVSRIDIDQTSIQCETVSKNKDLTSADVQPEKTKDKMTMVEVKTKERLKDRSIHEKHAEVSAHDMHNVSKSLDEKSVTTGDIHISVHDYKTVTIEKEPEMALRILFETVKESKDVTTTDKSSSEMTWVEVQESFTESLSEPSVVPRAQTERLTTDAKANKKEEKEGKRTIQKEEREMMVKLDIKNAPLPMAKTSTTGEVTLQRMDSPQDKPLEDAPEALITSTIDLDNRLSRLVSRILSCKNHPAELNPTAMAQQLKEAQQCRETAQEQVSLLSQLRGADAENSDALEHVEDQWSTAAQDAAAVIQSKEAQLLLVTDHCRQTKAARTTLERLTAELDAVRMSPEESSSKEAERLCSLQRSMEENRTVLGELLVTHTKLYPHLSWSKRALAQTEQNNLQEKWRSLERAVERTLYHTNVHFHETSSLQLAISDLQEHLETIGKDLEAKSPSVTQWNCKKAQQLMVANAEVKAAWQKYLHLQQLLEALLLGSQWEKDTTEIQKGLQSVKDQLCHTEELVSSQTQSSSNAVMEKMMVVMRDGLVWAKQTESEIDGRRKRVALFPEEVHRQLRDLKKLQSKVMAKQGQLETLVEEVTELLSQLDQAEEVPMVRSSLKSLQELSKWTSEKLAKAVREIESGLQTREKLSEQIADLDSWVLAHLHREASRSPDSELRSPAELDRRVRQIQETLAEAAKQAAVCEALLMKSKDIASELSITENCWLFDKLTNLQEDITAISSCEKANKKELDELNQTLDSSKKNLVTIETSLRQMLVDLSRYRFPITSKSLQALEPSKHMILEHKSQVDLLQHWIPQEKTRELYSVTSELLSKMVTLEMKARSHERYLNNRQCVEDLRENVQEQVRQAKDDSLALDEKYQVCQTLLVQLPLIKYMSEEAGFKLQMISTDLYPSQLSTERQRLKQNEGSIDTLEMMLYNNLSIMEWNLLKDLDLDSEKAATQAFLWKSQQELQKLPMLEPNETEINDEYQRIMSLKKTVESRMRALEVLEQKKGKRQRHGSQDLIDLKNAVLCECDSQMENVCQAKESLRGYTCAVQQAAQFLRDIEVSLLPPQGSAGLCSGRLEETRQALASLQQQFQTHVERLQSQVTLHPYLSPQKVEQLQEKILSQLLVRMSTLQAKGHIRLECLSSCTELHRKYTQCQDEIIQSVKSAENSLSQFICQKVTCLADCTDQQTKLRVLSEDLESLQSRLAELKEWCPEQSCRGGREAAVAAVWKHVSRLHRYTQQLTARSERRIAECSEITNSVVKASALLQQVEAELPDGSRVKASTEDLQDLLQSWEQYQDRLDCEHRALSALELRTARLLGVPAHLEQAPPTPLCQQLQAIQARYGSVKQRSREGLKAARMELEEREKVRLELQAVRVWLEAADGLLSEMEQSSSTEELQEVHSELCNQKALLQRIMESLKMKYSDMYTLVPVEIDSQLQEVTHSLQQVEVKVGEAVEQSGPIHRLGAKLSEVQAGLTSVQKRLDQRSPNVTVAKITQKRVWDELDLWHSCVAALEVDMQDLEKPEEVLTLTERLVEVQQLHSQLAKQAEQRTTLLSKIQTWLQEHQEMISSSKSWMDEAKSWLATPCTYTTAKCLSSHVHTLQMVLDDSAQIRTTLQGFASVLKEMSQVCDVTTLQEQLDEADHQVANVQDRFNAPLSYLGHAADEVEAIEIEVRQMENDVAEIKILLSSPETFPSPREESLKAVEQRIQCMRRTVAEIQKCKPGLCLPEKAEDTLTVFTVVDQLQTLLLELEKKVPALFIQQPSTPVQAKAPSEQMTSQPQRGLLESTSEEAEKDDMEQGHIRIVHVKEDVLKGSGASRLNVEQSSPEQRPSRTPDSTEREHDGVLQAEEATEHRKEEGGGGVLWWLWDAFLAASPEEPVAVVPEETEGAAGQSTKQTGEDRQDVEGSPDTTEASSSEALSKPLGTVRTQSVPESMVNTTASTVKVSKPDAGPQQKCVVS</sequence>
<dbReference type="SMART" id="SM00150">
    <property type="entry name" value="SPEC"/>
    <property type="match status" value="2"/>
</dbReference>
<organism evidence="7 8">
    <name type="scientific">Perca flavescens</name>
    <name type="common">American yellow perch</name>
    <name type="synonym">Morone flavescens</name>
    <dbReference type="NCBI Taxonomy" id="8167"/>
    <lineage>
        <taxon>Eukaryota</taxon>
        <taxon>Metazoa</taxon>
        <taxon>Chordata</taxon>
        <taxon>Craniata</taxon>
        <taxon>Vertebrata</taxon>
        <taxon>Euteleostomi</taxon>
        <taxon>Actinopterygii</taxon>
        <taxon>Neopterygii</taxon>
        <taxon>Teleostei</taxon>
        <taxon>Neoteleostei</taxon>
        <taxon>Acanthomorphata</taxon>
        <taxon>Eupercaria</taxon>
        <taxon>Perciformes</taxon>
        <taxon>Percoidei</taxon>
        <taxon>Percidae</taxon>
        <taxon>Percinae</taxon>
        <taxon>Perca</taxon>
    </lineage>
</organism>
<evidence type="ECO:0000256" key="2">
    <source>
        <dbReference type="ARBA" id="ARBA00022553"/>
    </source>
</evidence>
<dbReference type="PANTHER" id="PTHR14514:SF4">
    <property type="entry name" value="NESPRIN-2"/>
    <property type="match status" value="1"/>
</dbReference>
<evidence type="ECO:0000256" key="6">
    <source>
        <dbReference type="SAM" id="MobiDB-lite"/>
    </source>
</evidence>
<evidence type="ECO:0008006" key="9">
    <source>
        <dbReference type="Google" id="ProtNLM"/>
    </source>
</evidence>
<evidence type="ECO:0000313" key="7">
    <source>
        <dbReference type="EMBL" id="TDG99284.1"/>
    </source>
</evidence>
<gene>
    <name evidence="7" type="ORF">EPR50_G00209350</name>
</gene>
<feature type="compositionally biased region" description="Polar residues" evidence="6">
    <location>
        <begin position="969"/>
        <end position="978"/>
    </location>
</feature>
<keyword evidence="2" id="KW-0597">Phosphoprotein</keyword>
<evidence type="ECO:0000256" key="4">
    <source>
        <dbReference type="ARBA" id="ARBA00023136"/>
    </source>
</evidence>
<feature type="region of interest" description="Disordered" evidence="6">
    <location>
        <begin position="1074"/>
        <end position="1096"/>
    </location>
</feature>
<dbReference type="InterPro" id="IPR018159">
    <property type="entry name" value="Spectrin/alpha-actinin"/>
</dbReference>
<protein>
    <recommendedName>
        <fullName evidence="9">KASH domain-containing protein</fullName>
    </recommendedName>
</protein>
<evidence type="ECO:0000313" key="8">
    <source>
        <dbReference type="Proteomes" id="UP000295070"/>
    </source>
</evidence>
<name>A0A484CC74_PERFV</name>
<dbReference type="SUPFAM" id="SSF46966">
    <property type="entry name" value="Spectrin repeat"/>
    <property type="match status" value="1"/>
</dbReference>
<feature type="compositionally biased region" description="Basic and acidic residues" evidence="6">
    <location>
        <begin position="1009"/>
        <end position="1019"/>
    </location>
</feature>
<feature type="region of interest" description="Disordered" evidence="6">
    <location>
        <begin position="1205"/>
        <end position="1419"/>
    </location>
</feature>
<feature type="compositionally biased region" description="Polar residues" evidence="6">
    <location>
        <begin position="745"/>
        <end position="754"/>
    </location>
</feature>
<feature type="compositionally biased region" description="Basic residues" evidence="6">
    <location>
        <begin position="1490"/>
        <end position="1499"/>
    </location>
</feature>
<feature type="region of interest" description="Disordered" evidence="6">
    <location>
        <begin position="1111"/>
        <end position="1140"/>
    </location>
</feature>
<feature type="compositionally biased region" description="Polar residues" evidence="6">
    <location>
        <begin position="4345"/>
        <end position="4363"/>
    </location>
</feature>
<feature type="region of interest" description="Disordered" evidence="6">
    <location>
        <begin position="1486"/>
        <end position="1531"/>
    </location>
</feature>
<feature type="region of interest" description="Disordered" evidence="6">
    <location>
        <begin position="896"/>
        <end position="1025"/>
    </location>
</feature>
<feature type="coiled-coil region" evidence="5">
    <location>
        <begin position="3255"/>
        <end position="3289"/>
    </location>
</feature>
<feature type="region of interest" description="Disordered" evidence="6">
    <location>
        <begin position="1564"/>
        <end position="1583"/>
    </location>
</feature>
<feature type="coiled-coil region" evidence="5">
    <location>
        <begin position="4049"/>
        <end position="4104"/>
    </location>
</feature>
<feature type="coiled-coil region" evidence="5">
    <location>
        <begin position="2989"/>
        <end position="3064"/>
    </location>
</feature>
<feature type="region of interest" description="Disordered" evidence="6">
    <location>
        <begin position="670"/>
        <end position="695"/>
    </location>
</feature>
<feature type="compositionally biased region" description="Basic and acidic residues" evidence="6">
    <location>
        <begin position="4248"/>
        <end position="4262"/>
    </location>
</feature>
<evidence type="ECO:0000256" key="1">
    <source>
        <dbReference type="ARBA" id="ARBA00004308"/>
    </source>
</evidence>
<feature type="compositionally biased region" description="Basic and acidic residues" evidence="6">
    <location>
        <begin position="954"/>
        <end position="965"/>
    </location>
</feature>
<reference evidence="7 8" key="1">
    <citation type="submission" date="2019-01" db="EMBL/GenBank/DDBJ databases">
        <title>A chromosome-scale genome assembly of the yellow perch, Perca flavescens.</title>
        <authorList>
            <person name="Feron R."/>
            <person name="Morvezen R."/>
            <person name="Bestin A."/>
            <person name="Haffray P."/>
            <person name="Klopp C."/>
            <person name="Zahm M."/>
            <person name="Cabau C."/>
            <person name="Roques C."/>
            <person name="Donnadieu C."/>
            <person name="Bouchez O."/>
            <person name="Christie M."/>
            <person name="Larson W."/>
            <person name="Guiguen Y."/>
        </authorList>
    </citation>
    <scope>NUCLEOTIDE SEQUENCE [LARGE SCALE GENOMIC DNA]</scope>
    <source>
        <strain evidence="7">YP-PL-M2</strain>
        <tissue evidence="7">Blood</tissue>
    </source>
</reference>
<feature type="compositionally biased region" description="Low complexity" evidence="6">
    <location>
        <begin position="1639"/>
        <end position="1649"/>
    </location>
</feature>
<feature type="region of interest" description="Disordered" evidence="6">
    <location>
        <begin position="4233"/>
        <end position="4276"/>
    </location>
</feature>
<evidence type="ECO:0000256" key="3">
    <source>
        <dbReference type="ARBA" id="ARBA00022737"/>
    </source>
</evidence>
<feature type="region of interest" description="Disordered" evidence="6">
    <location>
        <begin position="852"/>
        <end position="874"/>
    </location>
</feature>
<accession>A0A484CC74</accession>
<feature type="region of interest" description="Disordered" evidence="6">
    <location>
        <begin position="2019"/>
        <end position="2040"/>
    </location>
</feature>
<feature type="compositionally biased region" description="Polar residues" evidence="6">
    <location>
        <begin position="1272"/>
        <end position="1281"/>
    </location>
</feature>
<keyword evidence="4" id="KW-0472">Membrane</keyword>
<feature type="compositionally biased region" description="Polar residues" evidence="6">
    <location>
        <begin position="4327"/>
        <end position="4337"/>
    </location>
</feature>